<dbReference type="Gene3D" id="2.20.25.110">
    <property type="entry name" value="S-adenosyl-L-methionine-dependent methyltransferases"/>
    <property type="match status" value="1"/>
</dbReference>
<organism evidence="2 3">
    <name type="scientific">Cohnella lupini</name>
    <dbReference type="NCBI Taxonomy" id="1294267"/>
    <lineage>
        <taxon>Bacteria</taxon>
        <taxon>Bacillati</taxon>
        <taxon>Bacillota</taxon>
        <taxon>Bacilli</taxon>
        <taxon>Bacillales</taxon>
        <taxon>Paenibacillaceae</taxon>
        <taxon>Cohnella</taxon>
    </lineage>
</organism>
<reference evidence="2 3" key="1">
    <citation type="submission" date="2018-07" db="EMBL/GenBank/DDBJ databases">
        <title>Genomic Encyclopedia of Type Strains, Phase III (KMG-III): the genomes of soil and plant-associated and newly described type strains.</title>
        <authorList>
            <person name="Whitman W."/>
        </authorList>
    </citation>
    <scope>NUCLEOTIDE SEQUENCE [LARGE SCALE GENOMIC DNA]</scope>
    <source>
        <strain evidence="2 3">CECT 8236</strain>
    </source>
</reference>
<proteinExistence type="predicted"/>
<sequence length="253" mass="28737">MGDWYTESFGEDYKVVYRHRNRDNAVREIGAMMEWMNIGKGSSVLDVGCGMGRHALALQALGYEVTGLDLSEILLSDARCADTGKKVSWVHADMRRLPFDSGTFQATVNWFTSFGYFADFGDNVLVLHEMNRVLKPDGKFLIDFLNPAYLVRHLVPVTERIDEPTGLKIIERRSIEDDFVVKKIEIEPVADRSGDQAASRNYEERVRLIGLDPFKEMLLEVGLKLQRVYGDYDGSEYVADNSERLILLGRRSG</sequence>
<dbReference type="GO" id="GO:0032259">
    <property type="term" value="P:methylation"/>
    <property type="evidence" value="ECO:0007669"/>
    <property type="project" value="UniProtKB-KW"/>
</dbReference>
<protein>
    <submittedName>
        <fullName evidence="2">Methyltransferase family protein</fullName>
    </submittedName>
</protein>
<dbReference type="InterPro" id="IPR029063">
    <property type="entry name" value="SAM-dependent_MTases_sf"/>
</dbReference>
<dbReference type="SUPFAM" id="SSF53335">
    <property type="entry name" value="S-adenosyl-L-methionine-dependent methyltransferases"/>
    <property type="match status" value="1"/>
</dbReference>
<dbReference type="RefSeq" id="WP_115992159.1">
    <property type="nucleotide sequence ID" value="NZ_QRDY01000003.1"/>
</dbReference>
<dbReference type="CDD" id="cd02440">
    <property type="entry name" value="AdoMet_MTases"/>
    <property type="match status" value="1"/>
</dbReference>
<dbReference type="OrthoDB" id="9811589at2"/>
<accession>A0A3D9IQV3</accession>
<comment type="caution">
    <text evidence="2">The sequence shown here is derived from an EMBL/GenBank/DDBJ whole genome shotgun (WGS) entry which is preliminary data.</text>
</comment>
<keyword evidence="2" id="KW-0489">Methyltransferase</keyword>
<evidence type="ECO:0000313" key="2">
    <source>
        <dbReference type="EMBL" id="RED64067.1"/>
    </source>
</evidence>
<dbReference type="GO" id="GO:0008168">
    <property type="term" value="F:methyltransferase activity"/>
    <property type="evidence" value="ECO:0007669"/>
    <property type="project" value="UniProtKB-KW"/>
</dbReference>
<dbReference type="Pfam" id="PF13649">
    <property type="entry name" value="Methyltransf_25"/>
    <property type="match status" value="1"/>
</dbReference>
<feature type="domain" description="Methyltransferase" evidence="1">
    <location>
        <begin position="44"/>
        <end position="138"/>
    </location>
</feature>
<gene>
    <name evidence="2" type="ORF">DFP95_103308</name>
</gene>
<name>A0A3D9IQV3_9BACL</name>
<keyword evidence="3" id="KW-1185">Reference proteome</keyword>
<dbReference type="PANTHER" id="PTHR43591:SF110">
    <property type="entry name" value="RHODANESE DOMAIN-CONTAINING PROTEIN"/>
    <property type="match status" value="1"/>
</dbReference>
<dbReference type="AlphaFoldDB" id="A0A3D9IQV3"/>
<evidence type="ECO:0000259" key="1">
    <source>
        <dbReference type="Pfam" id="PF13649"/>
    </source>
</evidence>
<dbReference type="InterPro" id="IPR041698">
    <property type="entry name" value="Methyltransf_25"/>
</dbReference>
<dbReference type="PANTHER" id="PTHR43591">
    <property type="entry name" value="METHYLTRANSFERASE"/>
    <property type="match status" value="1"/>
</dbReference>
<evidence type="ECO:0000313" key="3">
    <source>
        <dbReference type="Proteomes" id="UP000256869"/>
    </source>
</evidence>
<dbReference type="Gene3D" id="3.40.50.150">
    <property type="entry name" value="Vaccinia Virus protein VP39"/>
    <property type="match status" value="1"/>
</dbReference>
<dbReference type="Proteomes" id="UP000256869">
    <property type="component" value="Unassembled WGS sequence"/>
</dbReference>
<dbReference type="EMBL" id="QRDY01000003">
    <property type="protein sequence ID" value="RED64067.1"/>
    <property type="molecule type" value="Genomic_DNA"/>
</dbReference>
<keyword evidence="2" id="KW-0808">Transferase</keyword>